<evidence type="ECO:0000256" key="1">
    <source>
        <dbReference type="SAM" id="MobiDB-lite"/>
    </source>
</evidence>
<sequence>MESTNNDKNNQSNQTNDEKDIANNTDIEIKNDFFFIPTIHMQSTDQFDEEIGDQQQLECDFDWLYANTYENNPGVQWRSTPIPNKNNKICQPVDNNNETNSDKSTTSSSSISYEDHKHNM</sequence>
<reference evidence="2 3" key="2">
    <citation type="journal article" date="2022" name="Mol. Biol. Evol.">
        <title>Comparative Genomics Reveals Insights into the Divergent Evolution of Astigmatic Mites and Household Pest Adaptations.</title>
        <authorList>
            <person name="Xiong Q."/>
            <person name="Wan A.T."/>
            <person name="Liu X."/>
            <person name="Fung C.S."/>
            <person name="Xiao X."/>
            <person name="Malainual N."/>
            <person name="Hou J."/>
            <person name="Wang L."/>
            <person name="Wang M."/>
            <person name="Yang K.Y."/>
            <person name="Cui Y."/>
            <person name="Leung E.L."/>
            <person name="Nong W."/>
            <person name="Shin S.K."/>
            <person name="Au S.W."/>
            <person name="Jeong K.Y."/>
            <person name="Chew F.T."/>
            <person name="Hui J.H."/>
            <person name="Leung T.F."/>
            <person name="Tungtrongchitr A."/>
            <person name="Zhong N."/>
            <person name="Liu Z."/>
            <person name="Tsui S.K."/>
        </authorList>
    </citation>
    <scope>NUCLEOTIDE SEQUENCE [LARGE SCALE GENOMIC DNA]</scope>
    <source>
        <strain evidence="2">Derp</strain>
    </source>
</reference>
<gene>
    <name evidence="2" type="ORF">DERP_014777</name>
</gene>
<evidence type="ECO:0000313" key="3">
    <source>
        <dbReference type="Proteomes" id="UP000887458"/>
    </source>
</evidence>
<protein>
    <submittedName>
        <fullName evidence="2">Uncharacterized protein</fullName>
    </submittedName>
</protein>
<comment type="caution">
    <text evidence="2">The sequence shown here is derived from an EMBL/GenBank/DDBJ whole genome shotgun (WGS) entry which is preliminary data.</text>
</comment>
<feature type="compositionally biased region" description="Polar residues" evidence="1">
    <location>
        <begin position="74"/>
        <end position="89"/>
    </location>
</feature>
<evidence type="ECO:0000313" key="2">
    <source>
        <dbReference type="EMBL" id="KAH9416726.1"/>
    </source>
</evidence>
<feature type="compositionally biased region" description="Low complexity" evidence="1">
    <location>
        <begin position="95"/>
        <end position="112"/>
    </location>
</feature>
<feature type="region of interest" description="Disordered" evidence="1">
    <location>
        <begin position="1"/>
        <end position="24"/>
    </location>
</feature>
<dbReference type="EMBL" id="NJHN03000087">
    <property type="protein sequence ID" value="KAH9416726.1"/>
    <property type="molecule type" value="Genomic_DNA"/>
</dbReference>
<proteinExistence type="predicted"/>
<name>A0ABQ8J2Q0_DERPT</name>
<accession>A0ABQ8J2Q0</accession>
<feature type="region of interest" description="Disordered" evidence="1">
    <location>
        <begin position="74"/>
        <end position="120"/>
    </location>
</feature>
<reference evidence="2 3" key="1">
    <citation type="journal article" date="2018" name="J. Allergy Clin. Immunol.">
        <title>High-quality assembly of Dermatophagoides pteronyssinus genome and transcriptome reveals a wide range of novel allergens.</title>
        <authorList>
            <person name="Liu X.Y."/>
            <person name="Yang K.Y."/>
            <person name="Wang M.Q."/>
            <person name="Kwok J.S."/>
            <person name="Zeng X."/>
            <person name="Yang Z."/>
            <person name="Xiao X.J."/>
            <person name="Lau C.P."/>
            <person name="Li Y."/>
            <person name="Huang Z.M."/>
            <person name="Ba J.G."/>
            <person name="Yim A.K."/>
            <person name="Ouyang C.Y."/>
            <person name="Ngai S.M."/>
            <person name="Chan T.F."/>
            <person name="Leung E.L."/>
            <person name="Liu L."/>
            <person name="Liu Z.G."/>
            <person name="Tsui S.K."/>
        </authorList>
    </citation>
    <scope>NUCLEOTIDE SEQUENCE [LARGE SCALE GENOMIC DNA]</scope>
    <source>
        <strain evidence="2">Derp</strain>
    </source>
</reference>
<dbReference type="Proteomes" id="UP000887458">
    <property type="component" value="Unassembled WGS sequence"/>
</dbReference>
<organism evidence="2 3">
    <name type="scientific">Dermatophagoides pteronyssinus</name>
    <name type="common">European house dust mite</name>
    <dbReference type="NCBI Taxonomy" id="6956"/>
    <lineage>
        <taxon>Eukaryota</taxon>
        <taxon>Metazoa</taxon>
        <taxon>Ecdysozoa</taxon>
        <taxon>Arthropoda</taxon>
        <taxon>Chelicerata</taxon>
        <taxon>Arachnida</taxon>
        <taxon>Acari</taxon>
        <taxon>Acariformes</taxon>
        <taxon>Sarcoptiformes</taxon>
        <taxon>Astigmata</taxon>
        <taxon>Psoroptidia</taxon>
        <taxon>Analgoidea</taxon>
        <taxon>Pyroglyphidae</taxon>
        <taxon>Dermatophagoidinae</taxon>
        <taxon>Dermatophagoides</taxon>
    </lineage>
</organism>
<keyword evidence="3" id="KW-1185">Reference proteome</keyword>
<feature type="compositionally biased region" description="Low complexity" evidence="1">
    <location>
        <begin position="1"/>
        <end position="15"/>
    </location>
</feature>